<proteinExistence type="predicted"/>
<sequence>MRERSLVLWTAEISGYIQVGYYFESLDNSGLKMCSQRRTRLIWMLCWELPYLTCMGNEAYSMEGHALEATSLYLEMEERGVKPDHVTFIALLTACSHGGLVDKGYKYFNRLAACSMTRACGSHHDKSLAEHAFKHLMEIDPTNDGAYVLLSNIYADAGRWDAVRRVRTKLHETGAQKQPGFSVIEQNGVVHDFTASNPVSADILCMLQDIEGRLLMKQEPSDTTSQHSERLAIASGPINNQENCHSYFQKDLKWK</sequence>
<name>A0A8X7XSB6_POPTO</name>
<dbReference type="PANTHER" id="PTHR47926">
    <property type="entry name" value="PENTATRICOPEPTIDE REPEAT-CONTAINING PROTEIN"/>
    <property type="match status" value="1"/>
</dbReference>
<dbReference type="OrthoDB" id="185373at2759"/>
<protein>
    <recommendedName>
        <fullName evidence="3">Pentatricopeptide repeat-containing protein</fullName>
    </recommendedName>
</protein>
<comment type="caution">
    <text evidence="1">The sequence shown here is derived from an EMBL/GenBank/DDBJ whole genome shotgun (WGS) entry which is preliminary data.</text>
</comment>
<dbReference type="EMBL" id="JAAWWB010000036">
    <property type="protein sequence ID" value="KAG6739348.1"/>
    <property type="molecule type" value="Genomic_DNA"/>
</dbReference>
<dbReference type="InterPro" id="IPR046848">
    <property type="entry name" value="E_motif"/>
</dbReference>
<organism evidence="1 2">
    <name type="scientific">Populus tomentosa</name>
    <name type="common">Chinese white poplar</name>
    <dbReference type="NCBI Taxonomy" id="118781"/>
    <lineage>
        <taxon>Eukaryota</taxon>
        <taxon>Viridiplantae</taxon>
        <taxon>Streptophyta</taxon>
        <taxon>Embryophyta</taxon>
        <taxon>Tracheophyta</taxon>
        <taxon>Spermatophyta</taxon>
        <taxon>Magnoliopsida</taxon>
        <taxon>eudicotyledons</taxon>
        <taxon>Gunneridae</taxon>
        <taxon>Pentapetalae</taxon>
        <taxon>rosids</taxon>
        <taxon>fabids</taxon>
        <taxon>Malpighiales</taxon>
        <taxon>Salicaceae</taxon>
        <taxon>Saliceae</taxon>
        <taxon>Populus</taxon>
    </lineage>
</organism>
<keyword evidence="2" id="KW-1185">Reference proteome</keyword>
<accession>A0A8X7XSB6</accession>
<evidence type="ECO:0000313" key="2">
    <source>
        <dbReference type="Proteomes" id="UP000886885"/>
    </source>
</evidence>
<dbReference type="Pfam" id="PF20431">
    <property type="entry name" value="E_motif"/>
    <property type="match status" value="1"/>
</dbReference>
<evidence type="ECO:0008006" key="3">
    <source>
        <dbReference type="Google" id="ProtNLM"/>
    </source>
</evidence>
<dbReference type="GO" id="GO:0003723">
    <property type="term" value="F:RNA binding"/>
    <property type="evidence" value="ECO:0007669"/>
    <property type="project" value="InterPro"/>
</dbReference>
<dbReference type="Proteomes" id="UP000886885">
    <property type="component" value="Chromosome 18D"/>
</dbReference>
<dbReference type="GO" id="GO:0009451">
    <property type="term" value="P:RNA modification"/>
    <property type="evidence" value="ECO:0007669"/>
    <property type="project" value="InterPro"/>
</dbReference>
<dbReference type="InterPro" id="IPR002885">
    <property type="entry name" value="PPR_rpt"/>
</dbReference>
<dbReference type="Pfam" id="PF13041">
    <property type="entry name" value="PPR_2"/>
    <property type="match status" value="1"/>
</dbReference>
<evidence type="ECO:0000313" key="1">
    <source>
        <dbReference type="EMBL" id="KAG6739348.1"/>
    </source>
</evidence>
<reference evidence="1" key="1">
    <citation type="journal article" date="2020" name="bioRxiv">
        <title>Hybrid origin of Populus tomentosa Carr. identified through genome sequencing and phylogenomic analysis.</title>
        <authorList>
            <person name="An X."/>
            <person name="Gao K."/>
            <person name="Chen Z."/>
            <person name="Li J."/>
            <person name="Yang X."/>
            <person name="Yang X."/>
            <person name="Zhou J."/>
            <person name="Guo T."/>
            <person name="Zhao T."/>
            <person name="Huang S."/>
            <person name="Miao D."/>
            <person name="Khan W.U."/>
            <person name="Rao P."/>
            <person name="Ye M."/>
            <person name="Lei B."/>
            <person name="Liao W."/>
            <person name="Wang J."/>
            <person name="Ji L."/>
            <person name="Li Y."/>
            <person name="Guo B."/>
            <person name="Mustafa N.S."/>
            <person name="Li S."/>
            <person name="Yun Q."/>
            <person name="Keller S.R."/>
            <person name="Mao J."/>
            <person name="Zhang R."/>
            <person name="Strauss S.H."/>
        </authorList>
    </citation>
    <scope>NUCLEOTIDE SEQUENCE</scope>
    <source>
        <strain evidence="1">GM15</strain>
        <tissue evidence="1">Leaf</tissue>
    </source>
</reference>
<gene>
    <name evidence="1" type="ORF">POTOM_056942</name>
</gene>
<dbReference type="PANTHER" id="PTHR47926:SF468">
    <property type="entry name" value="PENTATRICOPEPTIDE REPEAT-CONTAINING PROTEIN"/>
    <property type="match status" value="1"/>
</dbReference>
<dbReference type="AlphaFoldDB" id="A0A8X7XSB6"/>
<dbReference type="InterPro" id="IPR046960">
    <property type="entry name" value="PPR_At4g14850-like_plant"/>
</dbReference>